<sequence>MRRAAVFLLLLAAGCTAPAPVPPPGQPPSPSPSAPLPWVGTWATAVEGGGRPFDGHTLRQSVHTSIGGDIARLRLTNEFGDRPLMVGAVRLGGSVPVTFGGTASVTIPAGGTATSDEVPFDVPAGGDVTVSMYLPSPTGPSTRHAIAVRHNQVAAGDQTSAGRLTAPKNESSWFFLAGLDVRSDAGAVVAFGASITDGLGSASGANRRWPDLLSDRLRAAGLPVAVLNAGISGNRLLADDRGPSGMSRFERDVLRQPGARWAIISDDPLNDLGAADPPSADRIVAALRELISRAHAAGLRVICSTLTPFEGAGYFNERAERGRAQVNAFVRSADSGCDAVLDQDAATRDPARPTRFLPRHDSGDHLHPSADGFQAIADAVDLSWFTAGRPAADGPPPSARPPRPARTSATG</sequence>
<dbReference type="Proteomes" id="UP000239415">
    <property type="component" value="Unassembled WGS sequence"/>
</dbReference>
<feature type="region of interest" description="Disordered" evidence="1">
    <location>
        <begin position="346"/>
        <end position="370"/>
    </location>
</feature>
<evidence type="ECO:0000256" key="2">
    <source>
        <dbReference type="SAM" id="SignalP"/>
    </source>
</evidence>
<feature type="compositionally biased region" description="Pro residues" evidence="1">
    <location>
        <begin position="393"/>
        <end position="404"/>
    </location>
</feature>
<protein>
    <submittedName>
        <fullName evidence="4">Lysophospholipase L1-like esterase</fullName>
    </submittedName>
</protein>
<keyword evidence="5" id="KW-1185">Reference proteome</keyword>
<reference evidence="4 5" key="1">
    <citation type="submission" date="2018-03" db="EMBL/GenBank/DDBJ databases">
        <title>Genomic Encyclopedia of Archaeal and Bacterial Type Strains, Phase II (KMG-II): from individual species to whole genera.</title>
        <authorList>
            <person name="Goeker M."/>
        </authorList>
    </citation>
    <scope>NUCLEOTIDE SEQUENCE [LARGE SCALE GENOMIC DNA]</scope>
    <source>
        <strain evidence="4 5">DSM 43146</strain>
    </source>
</reference>
<dbReference type="Gene3D" id="3.40.50.1110">
    <property type="entry name" value="SGNH hydrolase"/>
    <property type="match status" value="1"/>
</dbReference>
<evidence type="ECO:0000259" key="3">
    <source>
        <dbReference type="Pfam" id="PF13472"/>
    </source>
</evidence>
<comment type="caution">
    <text evidence="4">The sequence shown here is derived from an EMBL/GenBank/DDBJ whole genome shotgun (WGS) entry which is preliminary data.</text>
</comment>
<feature type="region of interest" description="Disordered" evidence="1">
    <location>
        <begin position="387"/>
        <end position="411"/>
    </location>
</feature>
<evidence type="ECO:0000313" key="5">
    <source>
        <dbReference type="Proteomes" id="UP000239415"/>
    </source>
</evidence>
<feature type="signal peptide" evidence="2">
    <location>
        <begin position="1"/>
        <end position="19"/>
    </location>
</feature>
<accession>A0A2T0JWP7</accession>
<feature type="compositionally biased region" description="Basic and acidic residues" evidence="1">
    <location>
        <begin position="346"/>
        <end position="368"/>
    </location>
</feature>
<evidence type="ECO:0000313" key="4">
    <source>
        <dbReference type="EMBL" id="PRX12194.1"/>
    </source>
</evidence>
<dbReference type="SUPFAM" id="SSF52266">
    <property type="entry name" value="SGNH hydrolase"/>
    <property type="match status" value="1"/>
</dbReference>
<dbReference type="InterPro" id="IPR036514">
    <property type="entry name" value="SGNH_hydro_sf"/>
</dbReference>
<dbReference type="RefSeq" id="WP_203737746.1">
    <property type="nucleotide sequence ID" value="NZ_BOMO01000160.1"/>
</dbReference>
<dbReference type="PROSITE" id="PS51257">
    <property type="entry name" value="PROKAR_LIPOPROTEIN"/>
    <property type="match status" value="1"/>
</dbReference>
<feature type="domain" description="SGNH hydrolase-type esterase" evidence="3">
    <location>
        <begin position="190"/>
        <end position="375"/>
    </location>
</feature>
<keyword evidence="2" id="KW-0732">Signal</keyword>
<dbReference type="Pfam" id="PF13472">
    <property type="entry name" value="Lipase_GDSL_2"/>
    <property type="match status" value="1"/>
</dbReference>
<dbReference type="PANTHER" id="PTHR43784">
    <property type="entry name" value="GDSL-LIKE LIPASE/ACYLHYDROLASE, PUTATIVE (AFU_ORTHOLOGUE AFUA_2G00820)-RELATED"/>
    <property type="match status" value="1"/>
</dbReference>
<feature type="chain" id="PRO_5015437809" evidence="2">
    <location>
        <begin position="20"/>
        <end position="411"/>
    </location>
</feature>
<dbReference type="EMBL" id="PVMZ01000029">
    <property type="protein sequence ID" value="PRX12194.1"/>
    <property type="molecule type" value="Genomic_DNA"/>
</dbReference>
<name>A0A2T0JWP7_9ACTN</name>
<dbReference type="InterPro" id="IPR053140">
    <property type="entry name" value="GDSL_Rv0518-like"/>
</dbReference>
<organism evidence="4 5">
    <name type="scientific">Actinoplanes italicus</name>
    <dbReference type="NCBI Taxonomy" id="113567"/>
    <lineage>
        <taxon>Bacteria</taxon>
        <taxon>Bacillati</taxon>
        <taxon>Actinomycetota</taxon>
        <taxon>Actinomycetes</taxon>
        <taxon>Micromonosporales</taxon>
        <taxon>Micromonosporaceae</taxon>
        <taxon>Actinoplanes</taxon>
    </lineage>
</organism>
<dbReference type="AlphaFoldDB" id="A0A2T0JWP7"/>
<dbReference type="InterPro" id="IPR013830">
    <property type="entry name" value="SGNH_hydro"/>
</dbReference>
<gene>
    <name evidence="4" type="ORF">CLV67_12951</name>
</gene>
<dbReference type="PANTHER" id="PTHR43784:SF2">
    <property type="entry name" value="GDSL-LIKE LIPASE_ACYLHYDROLASE, PUTATIVE (AFU_ORTHOLOGUE AFUA_2G00820)-RELATED"/>
    <property type="match status" value="1"/>
</dbReference>
<dbReference type="CDD" id="cd01830">
    <property type="entry name" value="XynE_like"/>
    <property type="match status" value="1"/>
</dbReference>
<proteinExistence type="predicted"/>
<evidence type="ECO:0000256" key="1">
    <source>
        <dbReference type="SAM" id="MobiDB-lite"/>
    </source>
</evidence>